<dbReference type="GO" id="GO:0000027">
    <property type="term" value="P:ribosomal large subunit assembly"/>
    <property type="evidence" value="ECO:0007669"/>
    <property type="project" value="InterPro"/>
</dbReference>
<dbReference type="GO" id="GO:0003723">
    <property type="term" value="F:RNA binding"/>
    <property type="evidence" value="ECO:0007669"/>
    <property type="project" value="TreeGrafter"/>
</dbReference>
<dbReference type="FunFam" id="3.30.70.1730:FF:000005">
    <property type="entry name" value="Ribosome assembly factor mrt4"/>
    <property type="match status" value="1"/>
</dbReference>
<dbReference type="STRING" id="1051891.A0A0C3QAX3"/>
<organism evidence="8 9">
    <name type="scientific">Tulasnella calospora MUT 4182</name>
    <dbReference type="NCBI Taxonomy" id="1051891"/>
    <lineage>
        <taxon>Eukaryota</taxon>
        <taxon>Fungi</taxon>
        <taxon>Dikarya</taxon>
        <taxon>Basidiomycota</taxon>
        <taxon>Agaricomycotina</taxon>
        <taxon>Agaricomycetes</taxon>
        <taxon>Cantharellales</taxon>
        <taxon>Tulasnellaceae</taxon>
        <taxon>Tulasnella</taxon>
    </lineage>
</organism>
<dbReference type="InterPro" id="IPR051742">
    <property type="entry name" value="Ribosome_Assembly_uL10"/>
</dbReference>
<proteinExistence type="inferred from homology"/>
<dbReference type="Pfam" id="PF17777">
    <property type="entry name" value="RL10P_insert"/>
    <property type="match status" value="1"/>
</dbReference>
<evidence type="ECO:0000313" key="9">
    <source>
        <dbReference type="Proteomes" id="UP000054248"/>
    </source>
</evidence>
<dbReference type="SUPFAM" id="SSF160369">
    <property type="entry name" value="Ribosomal protein L10-like"/>
    <property type="match status" value="1"/>
</dbReference>
<gene>
    <name evidence="8" type="ORF">M407DRAFT_245505</name>
</gene>
<dbReference type="CDD" id="cd05796">
    <property type="entry name" value="Ribosomal_P0_like"/>
    <property type="match status" value="1"/>
</dbReference>
<accession>A0A0C3QAX3</accession>
<dbReference type="FunFam" id="3.90.105.20:FF:000003">
    <property type="entry name" value="Ribosome assembly factor mrt4"/>
    <property type="match status" value="1"/>
</dbReference>
<keyword evidence="5 6" id="KW-0539">Nucleus</keyword>
<evidence type="ECO:0000256" key="6">
    <source>
        <dbReference type="RuleBase" id="RU364039"/>
    </source>
</evidence>
<keyword evidence="4 6" id="KW-0963">Cytoplasm</keyword>
<dbReference type="OrthoDB" id="10262308at2759"/>
<dbReference type="EMBL" id="KN823140">
    <property type="protein sequence ID" value="KIO21369.1"/>
    <property type="molecule type" value="Genomic_DNA"/>
</dbReference>
<comment type="subcellular location">
    <subcellularLocation>
        <location evidence="6">Cytoplasm</location>
    </subcellularLocation>
    <subcellularLocation>
        <location evidence="6">Nucleus</location>
        <location evidence="6">Nucleolus</location>
    </subcellularLocation>
</comment>
<protein>
    <recommendedName>
        <fullName evidence="6">Ribosome assembly factor mrt4</fullName>
    </recommendedName>
</protein>
<keyword evidence="9" id="KW-1185">Reference proteome</keyword>
<comment type="similarity">
    <text evidence="2 6">Belongs to the universal ribosomal protein uL10 family.</text>
</comment>
<dbReference type="HOGENOM" id="CLU_071690_3_0_1"/>
<dbReference type="Proteomes" id="UP000054248">
    <property type="component" value="Unassembled WGS sequence"/>
</dbReference>
<dbReference type="InterPro" id="IPR033867">
    <property type="entry name" value="Mrt4"/>
</dbReference>
<sequence>MPKSKRSQVVSLTKTDKRSTKAAKAAQIEEIKSLSDSEKYVWVFSVGNMRNAALKDVRQRWKGAGRLFFGRARVMAKALGTTPEEEHKPGLSTVGRKLAGPVGLFFTSTPPDEVNEWFRDFVKPDFARAGNLAPRDVILPEGPVVMYNDLASPFPSSMEPQLRKLGLSTRLVKGVPTLSQPQIVCKEGDRLTSEQTQLLKLLGERLAEFKIRLAGYWSEEDGWVEVDGLPDPKEYANTSALGDAAEMEDEL</sequence>
<dbReference type="InterPro" id="IPR043164">
    <property type="entry name" value="Ribosomal_uL10-like_insert_sf"/>
</dbReference>
<dbReference type="GO" id="GO:0000956">
    <property type="term" value="P:nuclear-transcribed mRNA catabolic process"/>
    <property type="evidence" value="ECO:0007669"/>
    <property type="project" value="TreeGrafter"/>
</dbReference>
<dbReference type="InterPro" id="IPR043141">
    <property type="entry name" value="Ribosomal_uL10-like_sf"/>
</dbReference>
<evidence type="ECO:0000256" key="2">
    <source>
        <dbReference type="ARBA" id="ARBA00008889"/>
    </source>
</evidence>
<feature type="domain" description="Large ribosomal subunit protein uL10-like insertion" evidence="7">
    <location>
        <begin position="127"/>
        <end position="203"/>
    </location>
</feature>
<dbReference type="Gene3D" id="3.90.105.20">
    <property type="match status" value="1"/>
</dbReference>
<name>A0A0C3QAX3_9AGAM</name>
<evidence type="ECO:0000313" key="8">
    <source>
        <dbReference type="EMBL" id="KIO21369.1"/>
    </source>
</evidence>
<comment type="subunit">
    <text evidence="3 6">Associates with the pre-60S ribosomal particle.</text>
</comment>
<comment type="function">
    <text evidence="1 6">Component of the ribosome assembly machinery. Nuclear paralog of the ribosomal protein P0, it binds pre-60S subunits at an early stage of assembly in the nucleolus, and is replaced by P0 in cytoplasmic pre-60S subunits and mature 80S ribosomes.</text>
</comment>
<dbReference type="PANTHER" id="PTHR45841">
    <property type="entry name" value="MRNA TURNOVER PROTEIN 4 MRTO4"/>
    <property type="match status" value="1"/>
</dbReference>
<evidence type="ECO:0000256" key="3">
    <source>
        <dbReference type="ARBA" id="ARBA00011117"/>
    </source>
</evidence>
<dbReference type="InterPro" id="IPR001790">
    <property type="entry name" value="Ribosomal_uL10"/>
</dbReference>
<dbReference type="PANTHER" id="PTHR45841:SF1">
    <property type="entry name" value="MRNA TURNOVER PROTEIN 4 HOMOLOG"/>
    <property type="match status" value="1"/>
</dbReference>
<dbReference type="InterPro" id="IPR040637">
    <property type="entry name" value="Ribosomal_uL10-like_insert"/>
</dbReference>
<dbReference type="GO" id="GO:0030687">
    <property type="term" value="C:preribosome, large subunit precursor"/>
    <property type="evidence" value="ECO:0007669"/>
    <property type="project" value="TreeGrafter"/>
</dbReference>
<reference evidence="8 9" key="1">
    <citation type="submission" date="2014-04" db="EMBL/GenBank/DDBJ databases">
        <authorList>
            <consortium name="DOE Joint Genome Institute"/>
            <person name="Kuo A."/>
            <person name="Girlanda M."/>
            <person name="Perotto S."/>
            <person name="Kohler A."/>
            <person name="Nagy L.G."/>
            <person name="Floudas D."/>
            <person name="Copeland A."/>
            <person name="Barry K.W."/>
            <person name="Cichocki N."/>
            <person name="Veneault-Fourrey C."/>
            <person name="LaButti K."/>
            <person name="Lindquist E.A."/>
            <person name="Lipzen A."/>
            <person name="Lundell T."/>
            <person name="Morin E."/>
            <person name="Murat C."/>
            <person name="Sun H."/>
            <person name="Tunlid A."/>
            <person name="Henrissat B."/>
            <person name="Grigoriev I.V."/>
            <person name="Hibbett D.S."/>
            <person name="Martin F."/>
            <person name="Nordberg H.P."/>
            <person name="Cantor M.N."/>
            <person name="Hua S.X."/>
        </authorList>
    </citation>
    <scope>NUCLEOTIDE SEQUENCE [LARGE SCALE GENOMIC DNA]</scope>
    <source>
        <strain evidence="8 9">MUT 4182</strain>
    </source>
</reference>
<evidence type="ECO:0000256" key="1">
    <source>
        <dbReference type="ARBA" id="ARBA00004046"/>
    </source>
</evidence>
<dbReference type="Pfam" id="PF00466">
    <property type="entry name" value="Ribosomal_L10"/>
    <property type="match status" value="1"/>
</dbReference>
<dbReference type="Gene3D" id="3.30.70.1730">
    <property type="match status" value="1"/>
</dbReference>
<dbReference type="AlphaFoldDB" id="A0A0C3QAX3"/>
<evidence type="ECO:0000259" key="7">
    <source>
        <dbReference type="Pfam" id="PF17777"/>
    </source>
</evidence>
<reference evidence="9" key="2">
    <citation type="submission" date="2015-01" db="EMBL/GenBank/DDBJ databases">
        <title>Evolutionary Origins and Diversification of the Mycorrhizal Mutualists.</title>
        <authorList>
            <consortium name="DOE Joint Genome Institute"/>
            <consortium name="Mycorrhizal Genomics Consortium"/>
            <person name="Kohler A."/>
            <person name="Kuo A."/>
            <person name="Nagy L.G."/>
            <person name="Floudas D."/>
            <person name="Copeland A."/>
            <person name="Barry K.W."/>
            <person name="Cichocki N."/>
            <person name="Veneault-Fourrey C."/>
            <person name="LaButti K."/>
            <person name="Lindquist E.A."/>
            <person name="Lipzen A."/>
            <person name="Lundell T."/>
            <person name="Morin E."/>
            <person name="Murat C."/>
            <person name="Riley R."/>
            <person name="Ohm R."/>
            <person name="Sun H."/>
            <person name="Tunlid A."/>
            <person name="Henrissat B."/>
            <person name="Grigoriev I.V."/>
            <person name="Hibbett D.S."/>
            <person name="Martin F."/>
        </authorList>
    </citation>
    <scope>NUCLEOTIDE SEQUENCE [LARGE SCALE GENOMIC DNA]</scope>
    <source>
        <strain evidence="9">MUT 4182</strain>
    </source>
</reference>
<dbReference type="GO" id="GO:0005737">
    <property type="term" value="C:cytoplasm"/>
    <property type="evidence" value="ECO:0007669"/>
    <property type="project" value="UniProtKB-SubCell"/>
</dbReference>
<dbReference type="GO" id="GO:0005730">
    <property type="term" value="C:nucleolus"/>
    <property type="evidence" value="ECO:0007669"/>
    <property type="project" value="UniProtKB-SubCell"/>
</dbReference>
<dbReference type="GO" id="GO:0006364">
    <property type="term" value="P:rRNA processing"/>
    <property type="evidence" value="ECO:0007669"/>
    <property type="project" value="TreeGrafter"/>
</dbReference>
<evidence type="ECO:0000256" key="4">
    <source>
        <dbReference type="ARBA" id="ARBA00022490"/>
    </source>
</evidence>
<evidence type="ECO:0000256" key="5">
    <source>
        <dbReference type="ARBA" id="ARBA00023242"/>
    </source>
</evidence>
<keyword evidence="6" id="KW-0690">Ribosome biogenesis</keyword>